<dbReference type="RefSeq" id="XP_045258554.1">
    <property type="nucleotide sequence ID" value="XM_045402192.1"/>
</dbReference>
<accession>A0A8H4C931</accession>
<evidence type="ECO:0000256" key="1">
    <source>
        <dbReference type="ARBA" id="ARBA00006995"/>
    </source>
</evidence>
<gene>
    <name evidence="2" type="ORF">GCG54_00002093</name>
</gene>
<evidence type="ECO:0000313" key="2">
    <source>
        <dbReference type="EMBL" id="KAF3799394.1"/>
    </source>
</evidence>
<dbReference type="InterPro" id="IPR038906">
    <property type="entry name" value="TTC36"/>
</dbReference>
<keyword evidence="3" id="KW-1185">Reference proteome</keyword>
<reference evidence="2" key="1">
    <citation type="journal article" date="2020" name="Phytopathology">
        <title>Genome sequence and comparative analysis of Colletotrichum gloeosporioides isolated from Liriodendron leaves.</title>
        <authorList>
            <person name="Fu F.F."/>
            <person name="Hao Z."/>
            <person name="Wang P."/>
            <person name="Lu Y."/>
            <person name="Xue L.J."/>
            <person name="Wei G."/>
            <person name="Tian Y."/>
            <person name="Baishi H."/>
            <person name="Xu H."/>
            <person name="Shi J."/>
            <person name="Cheng T."/>
            <person name="Wang G."/>
            <person name="Yi Y."/>
            <person name="Chen J."/>
        </authorList>
    </citation>
    <scope>NUCLEOTIDE SEQUENCE</scope>
    <source>
        <strain evidence="2">Lc1</strain>
    </source>
</reference>
<comment type="caution">
    <text evidence="2">The sequence shown here is derived from an EMBL/GenBank/DDBJ whole genome shotgun (WGS) entry which is preliminary data.</text>
</comment>
<comment type="similarity">
    <text evidence="1">Belongs to the TTC36 family.</text>
</comment>
<dbReference type="EMBL" id="WVTB01000084">
    <property type="protein sequence ID" value="KAF3799394.1"/>
    <property type="molecule type" value="Genomic_DNA"/>
</dbReference>
<reference evidence="2" key="2">
    <citation type="submission" date="2020-03" db="EMBL/GenBank/DDBJ databases">
        <authorList>
            <person name="Fu F.-F."/>
            <person name="Chen J."/>
        </authorList>
    </citation>
    <scope>NUCLEOTIDE SEQUENCE</scope>
    <source>
        <strain evidence="2">Lc1</strain>
    </source>
</reference>
<dbReference type="PANTHER" id="PTHR21405:SF0">
    <property type="entry name" value="TETRATRICOPEPTIDE REPEAT PROTEIN 36"/>
    <property type="match status" value="1"/>
</dbReference>
<sequence length="264" mass="29380">MAAVGLSQHDVNVLDKIKDPESDPSANILLDPSLPRDPQITDTSVYERVIQKEREIILSMQQLELQMAGLRPKTSIEPVQEYRALLSKLEGFISEYPNYASARNNRVQALRRLYGDTLLLAEAPVTSQRLVKHPDVAELSLQAKVALEDIERSIVLLTPRTIHGAMSPQAAKTLSLAYTQRAAIYHMTAKLVPRFKVRVDEGRGESNWSKLEFEEAASRDFALGGRYGNDIAKGLAVSTNPTAKLCGQMVREAMKKEYGPSFDD</sequence>
<dbReference type="PANTHER" id="PTHR21405">
    <property type="entry name" value="CDNA SEQUENCE BC021608"/>
    <property type="match status" value="1"/>
</dbReference>
<name>A0A8H4C931_COLGL</name>
<dbReference type="GeneID" id="69009257"/>
<dbReference type="GO" id="GO:0006570">
    <property type="term" value="P:tyrosine metabolic process"/>
    <property type="evidence" value="ECO:0007669"/>
    <property type="project" value="TreeGrafter"/>
</dbReference>
<evidence type="ECO:0008006" key="4">
    <source>
        <dbReference type="Google" id="ProtNLM"/>
    </source>
</evidence>
<organism evidence="2 3">
    <name type="scientific">Colletotrichum gloeosporioides</name>
    <name type="common">Anthracnose fungus</name>
    <name type="synonym">Glomerella cingulata</name>
    <dbReference type="NCBI Taxonomy" id="474922"/>
    <lineage>
        <taxon>Eukaryota</taxon>
        <taxon>Fungi</taxon>
        <taxon>Dikarya</taxon>
        <taxon>Ascomycota</taxon>
        <taxon>Pezizomycotina</taxon>
        <taxon>Sordariomycetes</taxon>
        <taxon>Hypocreomycetidae</taxon>
        <taxon>Glomerellales</taxon>
        <taxon>Glomerellaceae</taxon>
        <taxon>Colletotrichum</taxon>
        <taxon>Colletotrichum gloeosporioides species complex</taxon>
    </lineage>
</organism>
<protein>
    <recommendedName>
        <fullName evidence="4">Tetratricopeptide repeat protein 36</fullName>
    </recommendedName>
</protein>
<proteinExistence type="inferred from homology"/>
<dbReference type="AlphaFoldDB" id="A0A8H4C931"/>
<evidence type="ECO:0000313" key="3">
    <source>
        <dbReference type="Proteomes" id="UP000613401"/>
    </source>
</evidence>
<dbReference type="Proteomes" id="UP000613401">
    <property type="component" value="Unassembled WGS sequence"/>
</dbReference>